<dbReference type="Proteomes" id="UP000184221">
    <property type="component" value="Unassembled WGS sequence"/>
</dbReference>
<proteinExistence type="predicted"/>
<dbReference type="AlphaFoldDB" id="A0A1M5MST7"/>
<keyword evidence="3" id="KW-1185">Reference proteome</keyword>
<protein>
    <submittedName>
        <fullName evidence="2">Uncharacterized protein</fullName>
    </submittedName>
</protein>
<dbReference type="OrthoDB" id="7862519at2"/>
<reference evidence="2 3" key="1">
    <citation type="submission" date="2016-11" db="EMBL/GenBank/DDBJ databases">
        <authorList>
            <person name="Jaros S."/>
            <person name="Januszkiewicz K."/>
            <person name="Wedrychowicz H."/>
        </authorList>
    </citation>
    <scope>NUCLEOTIDE SEQUENCE [LARGE SCALE GENOMIC DNA]</scope>
    <source>
        <strain evidence="2 3">DSM 29431</strain>
    </source>
</reference>
<name>A0A1M5MST7_9RHOB</name>
<evidence type="ECO:0000256" key="1">
    <source>
        <dbReference type="SAM" id="Phobius"/>
    </source>
</evidence>
<gene>
    <name evidence="2" type="ORF">SAMN05443551_0622</name>
</gene>
<keyword evidence="1" id="KW-0812">Transmembrane</keyword>
<dbReference type="RefSeq" id="WP_084066076.1">
    <property type="nucleotide sequence ID" value="NZ_FQXC01000001.1"/>
</dbReference>
<evidence type="ECO:0000313" key="3">
    <source>
        <dbReference type="Proteomes" id="UP000184221"/>
    </source>
</evidence>
<keyword evidence="1" id="KW-1133">Transmembrane helix</keyword>
<organism evidence="2 3">
    <name type="scientific">Marivita hallyeonensis</name>
    <dbReference type="NCBI Taxonomy" id="996342"/>
    <lineage>
        <taxon>Bacteria</taxon>
        <taxon>Pseudomonadati</taxon>
        <taxon>Pseudomonadota</taxon>
        <taxon>Alphaproteobacteria</taxon>
        <taxon>Rhodobacterales</taxon>
        <taxon>Roseobacteraceae</taxon>
        <taxon>Marivita</taxon>
    </lineage>
</organism>
<feature type="transmembrane region" description="Helical" evidence="1">
    <location>
        <begin position="17"/>
        <end position="35"/>
    </location>
</feature>
<accession>A0A1M5MST7</accession>
<keyword evidence="1" id="KW-0472">Membrane</keyword>
<feature type="transmembrane region" description="Helical" evidence="1">
    <location>
        <begin position="41"/>
        <end position="59"/>
    </location>
</feature>
<evidence type="ECO:0000313" key="2">
    <source>
        <dbReference type="EMBL" id="SHG79853.1"/>
    </source>
</evidence>
<dbReference type="EMBL" id="FQXC01000001">
    <property type="protein sequence ID" value="SHG79853.1"/>
    <property type="molecule type" value="Genomic_DNA"/>
</dbReference>
<sequence length="158" mass="17507">MNEDIIAEVDPSGPRRWIGIGMMLSLGGLLLYIAFAQPPAAIGWQLFLIALGLFALWFAHRLQEATTRKLYLTETVLKDSDGRVLVQVDEIEKVDRGMLAVKPSKGFMLKLKNPAPRAWQPGLWWRLGRRVAVGGVTPGGQTRPMADIIAVMISKREG</sequence>
<dbReference type="STRING" id="996342.SAMN05443551_0622"/>